<evidence type="ECO:0000313" key="2">
    <source>
        <dbReference type="Proteomes" id="UP000308652"/>
    </source>
</evidence>
<name>A0A5C3LP78_9AGAR</name>
<proteinExistence type="predicted"/>
<evidence type="ECO:0000313" key="1">
    <source>
        <dbReference type="EMBL" id="TFK34407.1"/>
    </source>
</evidence>
<keyword evidence="2" id="KW-1185">Reference proteome</keyword>
<reference evidence="1 2" key="1">
    <citation type="journal article" date="2019" name="Nat. Ecol. Evol.">
        <title>Megaphylogeny resolves global patterns of mushroom evolution.</title>
        <authorList>
            <person name="Varga T."/>
            <person name="Krizsan K."/>
            <person name="Foldi C."/>
            <person name="Dima B."/>
            <person name="Sanchez-Garcia M."/>
            <person name="Sanchez-Ramirez S."/>
            <person name="Szollosi G.J."/>
            <person name="Szarkandi J.G."/>
            <person name="Papp V."/>
            <person name="Albert L."/>
            <person name="Andreopoulos W."/>
            <person name="Angelini C."/>
            <person name="Antonin V."/>
            <person name="Barry K.W."/>
            <person name="Bougher N.L."/>
            <person name="Buchanan P."/>
            <person name="Buyck B."/>
            <person name="Bense V."/>
            <person name="Catcheside P."/>
            <person name="Chovatia M."/>
            <person name="Cooper J."/>
            <person name="Damon W."/>
            <person name="Desjardin D."/>
            <person name="Finy P."/>
            <person name="Geml J."/>
            <person name="Haridas S."/>
            <person name="Hughes K."/>
            <person name="Justo A."/>
            <person name="Karasinski D."/>
            <person name="Kautmanova I."/>
            <person name="Kiss B."/>
            <person name="Kocsube S."/>
            <person name="Kotiranta H."/>
            <person name="LaButti K.M."/>
            <person name="Lechner B.E."/>
            <person name="Liimatainen K."/>
            <person name="Lipzen A."/>
            <person name="Lukacs Z."/>
            <person name="Mihaltcheva S."/>
            <person name="Morgado L.N."/>
            <person name="Niskanen T."/>
            <person name="Noordeloos M.E."/>
            <person name="Ohm R.A."/>
            <person name="Ortiz-Santana B."/>
            <person name="Ovrebo C."/>
            <person name="Racz N."/>
            <person name="Riley R."/>
            <person name="Savchenko A."/>
            <person name="Shiryaev A."/>
            <person name="Soop K."/>
            <person name="Spirin V."/>
            <person name="Szebenyi C."/>
            <person name="Tomsovsky M."/>
            <person name="Tulloss R.E."/>
            <person name="Uehling J."/>
            <person name="Grigoriev I.V."/>
            <person name="Vagvolgyi C."/>
            <person name="Papp T."/>
            <person name="Martin F.M."/>
            <person name="Miettinen O."/>
            <person name="Hibbett D.S."/>
            <person name="Nagy L.G."/>
        </authorList>
    </citation>
    <scope>NUCLEOTIDE SEQUENCE [LARGE SCALE GENOMIC DNA]</scope>
    <source>
        <strain evidence="1 2">CBS 166.37</strain>
    </source>
</reference>
<gene>
    <name evidence="1" type="ORF">BDQ12DRAFT_371549</name>
</gene>
<protein>
    <submittedName>
        <fullName evidence="1">Uncharacterized protein</fullName>
    </submittedName>
</protein>
<accession>A0A5C3LP78</accession>
<sequence>MGARMPSRPGLVTSPTGLCTRKLTCGNDMRSARMVRNASGSCITSRNIYLSSEQRNQSRDGPFCFI</sequence>
<organism evidence="1 2">
    <name type="scientific">Crucibulum laeve</name>
    <dbReference type="NCBI Taxonomy" id="68775"/>
    <lineage>
        <taxon>Eukaryota</taxon>
        <taxon>Fungi</taxon>
        <taxon>Dikarya</taxon>
        <taxon>Basidiomycota</taxon>
        <taxon>Agaricomycotina</taxon>
        <taxon>Agaricomycetes</taxon>
        <taxon>Agaricomycetidae</taxon>
        <taxon>Agaricales</taxon>
        <taxon>Agaricineae</taxon>
        <taxon>Nidulariaceae</taxon>
        <taxon>Crucibulum</taxon>
    </lineage>
</organism>
<dbReference type="EMBL" id="ML213632">
    <property type="protein sequence ID" value="TFK34407.1"/>
    <property type="molecule type" value="Genomic_DNA"/>
</dbReference>
<dbReference type="Proteomes" id="UP000308652">
    <property type="component" value="Unassembled WGS sequence"/>
</dbReference>
<dbReference type="AlphaFoldDB" id="A0A5C3LP78"/>